<evidence type="ECO:0000313" key="4">
    <source>
        <dbReference type="Proteomes" id="UP000093309"/>
    </source>
</evidence>
<feature type="domain" description="SLH" evidence="2">
    <location>
        <begin position="823"/>
        <end position="886"/>
    </location>
</feature>
<name>A0A1C0ZZ01_9BACL</name>
<keyword evidence="4" id="KW-1185">Reference proteome</keyword>
<dbReference type="CDD" id="cd00063">
    <property type="entry name" value="FN3"/>
    <property type="match status" value="2"/>
</dbReference>
<dbReference type="Gene3D" id="2.60.40.2700">
    <property type="match status" value="1"/>
</dbReference>
<feature type="domain" description="SLH" evidence="2">
    <location>
        <begin position="887"/>
        <end position="946"/>
    </location>
</feature>
<reference evidence="4" key="1">
    <citation type="submission" date="2016-05" db="EMBL/GenBank/DDBJ databases">
        <title>Paenibacillus oryzae. sp. nov., isolated from the rice root.</title>
        <authorList>
            <person name="Zhang J."/>
            <person name="Zhang X."/>
        </authorList>
    </citation>
    <scope>NUCLEOTIDE SEQUENCE [LARGE SCALE GENOMIC DNA]</scope>
    <source>
        <strain evidence="4">KCTC13222</strain>
    </source>
</reference>
<dbReference type="PANTHER" id="PTHR43308">
    <property type="entry name" value="OUTER MEMBRANE PROTEIN ALPHA-RELATED"/>
    <property type="match status" value="1"/>
</dbReference>
<dbReference type="InterPro" id="IPR003961">
    <property type="entry name" value="FN3_dom"/>
</dbReference>
<dbReference type="PROSITE" id="PS50853">
    <property type="entry name" value="FN3"/>
    <property type="match status" value="2"/>
</dbReference>
<dbReference type="EMBL" id="LYPC01000023">
    <property type="protein sequence ID" value="OCT13348.1"/>
    <property type="molecule type" value="Genomic_DNA"/>
</dbReference>
<evidence type="ECO:0000259" key="1">
    <source>
        <dbReference type="PROSITE" id="PS50853"/>
    </source>
</evidence>
<evidence type="ECO:0008006" key="5">
    <source>
        <dbReference type="Google" id="ProtNLM"/>
    </source>
</evidence>
<dbReference type="Pfam" id="PF00041">
    <property type="entry name" value="fn3"/>
    <property type="match status" value="2"/>
</dbReference>
<dbReference type="SUPFAM" id="SSF50965">
    <property type="entry name" value="Galactose oxidase, central domain"/>
    <property type="match status" value="1"/>
</dbReference>
<dbReference type="InterPro" id="IPR001119">
    <property type="entry name" value="SLH_dom"/>
</dbReference>
<feature type="domain" description="Fibronectin type-III" evidence="1">
    <location>
        <begin position="432"/>
        <end position="516"/>
    </location>
</feature>
<dbReference type="Pfam" id="PF00395">
    <property type="entry name" value="SLH"/>
    <property type="match status" value="3"/>
</dbReference>
<dbReference type="SUPFAM" id="SSF49265">
    <property type="entry name" value="Fibronectin type III"/>
    <property type="match status" value="1"/>
</dbReference>
<accession>A0A1C0ZZ01</accession>
<dbReference type="Gene3D" id="2.60.40.10">
    <property type="entry name" value="Immunoglobulins"/>
    <property type="match status" value="2"/>
</dbReference>
<dbReference type="OrthoDB" id="9798386at2"/>
<sequence>MRVQIGKQMLRILLSMVLVISAFPMLASVLAATAMPSIISQPVGTTVNQYGISPTLSVTASVSDSGILSYQWYRNTTSSNSDGTAISGATSATYATPTGAVGTTYYYVVVTNTNSSTTGSQTATVASDTAAVMVNPTPTPPTPPTPVLGAGGSSDMSNWRSVGLPFQDYVYSLLNVNGTLYARTNSGIWLCSNGTWTLINGSPSNVSVMENINGTLYVGAVSGIWSYSNGLWTLMNGSPSDVKDLENVNGTLYAGTWSWLGDGSYYFWSYNGTSWTRMGTSSPGNVTSLLSNNGTVYAGTYDKGIWLFNGTSWKQMGSNPPGNVYSMKNVNSTLYAGTDNGIWSYNGTSWTQKGINSPSPGFVTAIEDVNGTLYAATGLGVWLYSSGTNVTNGTWTSISPSLVNLNSLLNVNGTLYAAAGNVVMQLLYPPSTPANLQASSTIYDTTTLTLTWDSVSGATGYKIYQNGGNTASSTVFSTTYSLSVPPNTLYTFTVSAFNEAGESTQSGSIRVLTLPIHPTYTLTDLKATSGDGQVTLSWSLIPETGSVTYSVYKGTTSGSYATTPVATMTGSTHSYTASGLTNGTTYYFAVKVRNAGESGDYSNEVSSTPKSSNTSFSGGGFGGGAIVNLPALNSDGKMTYDVQPAHIDMLLDLKDDAKKELTVDATAKQQLDITSVSIPADILQLATELGKPVVIKSNDVSVKIPTKAITINNAADTVKFQVAAVTNSASEGFNTVSPVLEFTLAENKNLITTFKSPIEATFTYDVSKVKDASNLAVYWFDEANNTWVSMGGTVTSAGTIVVSLPHFSKYAVMEKTATKTPDQADTTFSDVQGHWAQKEIQQLVSKQIIDGMGDGLFQPDNNMTRAQFVTILKKALNLSPKVTTKSFTDVAADAWYKDSVYAAYAVNIVSGTGDSTFAPEANVTREELAVMMVKTYLNATGKKLSDFAAQPVNYADVSNISDWAKLYVAVATTLGLLDGVDDTHFAPSQNSTRAEVATVVMRMLKQIYVKK</sequence>
<organism evidence="3 4">
    <name type="scientific">Paenibacillus pectinilyticus</name>
    <dbReference type="NCBI Taxonomy" id="512399"/>
    <lineage>
        <taxon>Bacteria</taxon>
        <taxon>Bacillati</taxon>
        <taxon>Bacillota</taxon>
        <taxon>Bacilli</taxon>
        <taxon>Bacillales</taxon>
        <taxon>Paenibacillaceae</taxon>
        <taxon>Paenibacillus</taxon>
    </lineage>
</organism>
<gene>
    <name evidence="3" type="ORF">A8709_03605</name>
</gene>
<protein>
    <recommendedName>
        <fullName evidence="5">S-layer protein</fullName>
    </recommendedName>
</protein>
<dbReference type="PANTHER" id="PTHR43308:SF5">
    <property type="entry name" value="S-LAYER PROTEIN _ PEPTIDOGLYCAN ENDO-BETA-N-ACETYLGLUCOSAMINIDASE"/>
    <property type="match status" value="1"/>
</dbReference>
<dbReference type="InterPro" id="IPR036116">
    <property type="entry name" value="FN3_sf"/>
</dbReference>
<dbReference type="InterPro" id="IPR051465">
    <property type="entry name" value="Cell_Envelope_Struct_Comp"/>
</dbReference>
<dbReference type="STRING" id="512399.A8709_03605"/>
<dbReference type="RefSeq" id="WP_065854216.1">
    <property type="nucleotide sequence ID" value="NZ_LYPC01000023.1"/>
</dbReference>
<dbReference type="SMART" id="SM00060">
    <property type="entry name" value="FN3"/>
    <property type="match status" value="2"/>
</dbReference>
<dbReference type="Proteomes" id="UP000093309">
    <property type="component" value="Unassembled WGS sequence"/>
</dbReference>
<dbReference type="PROSITE" id="PS51272">
    <property type="entry name" value="SLH"/>
    <property type="match status" value="3"/>
</dbReference>
<comment type="caution">
    <text evidence="3">The sequence shown here is derived from an EMBL/GenBank/DDBJ whole genome shotgun (WGS) entry which is preliminary data.</text>
</comment>
<evidence type="ECO:0000313" key="3">
    <source>
        <dbReference type="EMBL" id="OCT13348.1"/>
    </source>
</evidence>
<evidence type="ECO:0000259" key="2">
    <source>
        <dbReference type="PROSITE" id="PS51272"/>
    </source>
</evidence>
<feature type="domain" description="SLH" evidence="2">
    <location>
        <begin position="951"/>
        <end position="1011"/>
    </location>
</feature>
<proteinExistence type="predicted"/>
<dbReference type="InterPro" id="IPR013783">
    <property type="entry name" value="Ig-like_fold"/>
</dbReference>
<dbReference type="AlphaFoldDB" id="A0A1C0ZZ01"/>
<feature type="domain" description="Fibronectin type-III" evidence="1">
    <location>
        <begin position="518"/>
        <end position="612"/>
    </location>
</feature>
<dbReference type="InterPro" id="IPR011043">
    <property type="entry name" value="Gal_Oxase/kelch_b-propeller"/>
</dbReference>